<accession>A0ABV0R4J5</accession>
<name>A0ABV0R4J5_9TELE</name>
<comment type="caution">
    <text evidence="1">The sequence shown here is derived from an EMBL/GenBank/DDBJ whole genome shotgun (WGS) entry which is preliminary data.</text>
</comment>
<evidence type="ECO:0000313" key="1">
    <source>
        <dbReference type="EMBL" id="MEQ2202543.1"/>
    </source>
</evidence>
<sequence length="109" mass="12457">MIYCRYLFLKCCFNYKPDVKVCTPFRKVLSSVHNIFPNVFRIEIIFGKCETSLCVVLCQQLVSLGTLQWTPFLLSFSLLLLNHETLTEESEVWSASDVVLDSFGVILPG</sequence>
<dbReference type="EMBL" id="JAHRIN010033773">
    <property type="protein sequence ID" value="MEQ2202543.1"/>
    <property type="molecule type" value="Genomic_DNA"/>
</dbReference>
<evidence type="ECO:0000313" key="2">
    <source>
        <dbReference type="Proteomes" id="UP001434883"/>
    </source>
</evidence>
<dbReference type="Proteomes" id="UP001434883">
    <property type="component" value="Unassembled WGS sequence"/>
</dbReference>
<proteinExistence type="predicted"/>
<protein>
    <submittedName>
        <fullName evidence="1">Uncharacterized protein</fullName>
    </submittedName>
</protein>
<gene>
    <name evidence="1" type="ORF">XENOCAPTIV_005894</name>
</gene>
<keyword evidence="2" id="KW-1185">Reference proteome</keyword>
<reference evidence="1 2" key="1">
    <citation type="submission" date="2021-06" db="EMBL/GenBank/DDBJ databases">
        <authorList>
            <person name="Palmer J.M."/>
        </authorList>
    </citation>
    <scope>NUCLEOTIDE SEQUENCE [LARGE SCALE GENOMIC DNA]</scope>
    <source>
        <strain evidence="1 2">XC_2019</strain>
        <tissue evidence="1">Muscle</tissue>
    </source>
</reference>
<organism evidence="1 2">
    <name type="scientific">Xenoophorus captivus</name>
    <dbReference type="NCBI Taxonomy" id="1517983"/>
    <lineage>
        <taxon>Eukaryota</taxon>
        <taxon>Metazoa</taxon>
        <taxon>Chordata</taxon>
        <taxon>Craniata</taxon>
        <taxon>Vertebrata</taxon>
        <taxon>Euteleostomi</taxon>
        <taxon>Actinopterygii</taxon>
        <taxon>Neopterygii</taxon>
        <taxon>Teleostei</taxon>
        <taxon>Neoteleostei</taxon>
        <taxon>Acanthomorphata</taxon>
        <taxon>Ovalentaria</taxon>
        <taxon>Atherinomorphae</taxon>
        <taxon>Cyprinodontiformes</taxon>
        <taxon>Goodeidae</taxon>
        <taxon>Xenoophorus</taxon>
    </lineage>
</organism>